<evidence type="ECO:0000313" key="1">
    <source>
        <dbReference type="EMBL" id="GAH53559.1"/>
    </source>
</evidence>
<reference evidence="1" key="1">
    <citation type="journal article" date="2014" name="Front. Microbiol.">
        <title>High frequency of phylogenetically diverse reductive dehalogenase-homologous genes in deep subseafloor sedimentary metagenomes.</title>
        <authorList>
            <person name="Kawai M."/>
            <person name="Futagami T."/>
            <person name="Toyoda A."/>
            <person name="Takaki Y."/>
            <person name="Nishi S."/>
            <person name="Hori S."/>
            <person name="Arai W."/>
            <person name="Tsubouchi T."/>
            <person name="Morono Y."/>
            <person name="Uchiyama I."/>
            <person name="Ito T."/>
            <person name="Fujiyama A."/>
            <person name="Inagaki F."/>
            <person name="Takami H."/>
        </authorList>
    </citation>
    <scope>NUCLEOTIDE SEQUENCE</scope>
    <source>
        <strain evidence="1">Expedition CK06-06</strain>
    </source>
</reference>
<comment type="caution">
    <text evidence="1">The sequence shown here is derived from an EMBL/GenBank/DDBJ whole genome shotgun (WGS) entry which is preliminary data.</text>
</comment>
<name>X1HIB8_9ZZZZ</name>
<dbReference type="EMBL" id="BARU01016868">
    <property type="protein sequence ID" value="GAH53559.1"/>
    <property type="molecule type" value="Genomic_DNA"/>
</dbReference>
<accession>X1HIB8</accession>
<gene>
    <name evidence="1" type="ORF">S03H2_28013</name>
</gene>
<dbReference type="AlphaFoldDB" id="X1HIB8"/>
<protein>
    <recommendedName>
        <fullName evidence="2">Histidine kinase/HSP90-like ATPase domain-containing protein</fullName>
    </recommendedName>
</protein>
<sequence length="217" mass="24415">MNNNELCMTLLKCENEEEVIKVLKKLGYWEDRKCWVPYGQIPNNRGVVSNQQSSPVAALVEKLVNSLDAILVSECYRQKINPESNTAPSSMNQAIELLLGIQGGSIANIDSRSRTIYAERIQLITTGTKTEPNYMIIDDGEGQNPEDFPNTFLSLLRENKTKIPFVQGKFNMGGTGVLQFSGKNSFQLIISKRQIDLSKADNKWGFTLIRRIEPEVN</sequence>
<proteinExistence type="predicted"/>
<feature type="non-terminal residue" evidence="1">
    <location>
        <position position="217"/>
    </location>
</feature>
<evidence type="ECO:0008006" key="2">
    <source>
        <dbReference type="Google" id="ProtNLM"/>
    </source>
</evidence>
<organism evidence="1">
    <name type="scientific">marine sediment metagenome</name>
    <dbReference type="NCBI Taxonomy" id="412755"/>
    <lineage>
        <taxon>unclassified sequences</taxon>
        <taxon>metagenomes</taxon>
        <taxon>ecological metagenomes</taxon>
    </lineage>
</organism>